<dbReference type="GeneTree" id="ENSGT00940000154717"/>
<dbReference type="STRING" id="30732.ENSOMEP00000022588"/>
<dbReference type="PaxDb" id="30732-ENSOMEP00000022588"/>
<dbReference type="InterPro" id="IPR050690">
    <property type="entry name" value="JHDM1_Histone_Demethylase"/>
</dbReference>
<evidence type="ECO:0000313" key="3">
    <source>
        <dbReference type="Ensembl" id="ENSOMEP00000022588.1"/>
    </source>
</evidence>
<dbReference type="Ensembl" id="ENSOMET00000014365.1">
    <property type="protein sequence ID" value="ENSOMEP00000022588.1"/>
    <property type="gene ID" value="ENSOMEG00000002221.1"/>
</dbReference>
<reference evidence="3" key="2">
    <citation type="submission" date="2025-09" db="UniProtKB">
        <authorList>
            <consortium name="Ensembl"/>
        </authorList>
    </citation>
    <scope>IDENTIFICATION</scope>
</reference>
<sequence length="425" mass="49010">KHKMYDENEDFSDVEEIENVRGFSVEEKLSSDRYTADYVHLMEGKDFTYEYVQKEALRTPLIFKEKAELGIRMPDPEFTVSEIKGLVGSRRSVDVMDVSTQKGSEMSMAQFVRYYETPEEERDKLFNVISLEFSHTKLENLIKRPTVVDQVDWVDNMWPPDLKQRQTEATNIISEMKYPKVQRYCLMSVKGCYTDFHIDFGGTSVWYHVFKGQKVHSKFRFPFYYEICWYVVERYFHCLTKRSYLSQDIRRQNVGDPSSDSRSQDMNEDSFGVHGRDEHGDKPERAAEDDPCSPDVGKGPPLKAALSVDSEDSCNPSSVFLDTPKTPSDSPASELQTKWTHLTQFELIGLRTLVEKLESLPENKRCIPVGIENPQGLLEDMKVVLKEHTDDDPKLAISGAPVVFWPKKTAKVRRCVFLRPPPSHG</sequence>
<dbReference type="Proteomes" id="UP000261560">
    <property type="component" value="Unplaced"/>
</dbReference>
<evidence type="ECO:0008006" key="5">
    <source>
        <dbReference type="Google" id="ProtNLM"/>
    </source>
</evidence>
<proteinExistence type="predicted"/>
<feature type="compositionally biased region" description="Polar residues" evidence="2">
    <location>
        <begin position="313"/>
        <end position="334"/>
    </location>
</feature>
<dbReference type="Gene3D" id="1.20.58.1360">
    <property type="match status" value="1"/>
</dbReference>
<dbReference type="CDD" id="cd21785">
    <property type="entry name" value="CTD_KDM2B"/>
    <property type="match status" value="1"/>
</dbReference>
<evidence type="ECO:0000256" key="1">
    <source>
        <dbReference type="ARBA" id="ARBA00022723"/>
    </source>
</evidence>
<evidence type="ECO:0000313" key="4">
    <source>
        <dbReference type="Proteomes" id="UP000261560"/>
    </source>
</evidence>
<dbReference type="AlphaFoldDB" id="A0A3B3CXS3"/>
<keyword evidence="1" id="KW-0479">Metal-binding</keyword>
<feature type="region of interest" description="Disordered" evidence="2">
    <location>
        <begin position="251"/>
        <end position="334"/>
    </location>
</feature>
<reference evidence="3" key="1">
    <citation type="submission" date="2025-08" db="UniProtKB">
        <authorList>
            <consortium name="Ensembl"/>
        </authorList>
    </citation>
    <scope>IDENTIFICATION</scope>
</reference>
<dbReference type="PANTHER" id="PTHR23123">
    <property type="entry name" value="PHD/F-BOX CONTAINING PROTEIN"/>
    <property type="match status" value="1"/>
</dbReference>
<keyword evidence="4" id="KW-1185">Reference proteome</keyword>
<protein>
    <recommendedName>
        <fullName evidence="5">JmjC domain-containing protein</fullName>
    </recommendedName>
</protein>
<dbReference type="SUPFAM" id="SSF51197">
    <property type="entry name" value="Clavaminate synthase-like"/>
    <property type="match status" value="1"/>
</dbReference>
<evidence type="ECO:0000256" key="2">
    <source>
        <dbReference type="SAM" id="MobiDB-lite"/>
    </source>
</evidence>
<accession>A0A3B3CXS3</accession>
<feature type="compositionally biased region" description="Basic and acidic residues" evidence="2">
    <location>
        <begin position="274"/>
        <end position="288"/>
    </location>
</feature>
<name>A0A3B3CXS3_ORYME</name>
<organism evidence="3 4">
    <name type="scientific">Oryzias melastigma</name>
    <name type="common">Marine medaka</name>
    <dbReference type="NCBI Taxonomy" id="30732"/>
    <lineage>
        <taxon>Eukaryota</taxon>
        <taxon>Metazoa</taxon>
        <taxon>Chordata</taxon>
        <taxon>Craniata</taxon>
        <taxon>Vertebrata</taxon>
        <taxon>Euteleostomi</taxon>
        <taxon>Actinopterygii</taxon>
        <taxon>Neopterygii</taxon>
        <taxon>Teleostei</taxon>
        <taxon>Neoteleostei</taxon>
        <taxon>Acanthomorphata</taxon>
        <taxon>Ovalentaria</taxon>
        <taxon>Atherinomorphae</taxon>
        <taxon>Beloniformes</taxon>
        <taxon>Adrianichthyidae</taxon>
        <taxon>Oryziinae</taxon>
        <taxon>Oryzias</taxon>
    </lineage>
</organism>
<dbReference type="GO" id="GO:0046872">
    <property type="term" value="F:metal ion binding"/>
    <property type="evidence" value="ECO:0007669"/>
    <property type="project" value="UniProtKB-KW"/>
</dbReference>
<dbReference type="Gene3D" id="2.60.120.650">
    <property type="entry name" value="Cupin"/>
    <property type="match status" value="1"/>
</dbReference>